<feature type="region of interest" description="Disordered" evidence="1">
    <location>
        <begin position="164"/>
        <end position="187"/>
    </location>
</feature>
<protein>
    <submittedName>
        <fullName evidence="3">Flagellar hook-length control protein FliK</fullName>
    </submittedName>
</protein>
<dbReference type="RefSeq" id="WP_250194573.1">
    <property type="nucleotide sequence ID" value="NZ_CP097635.1"/>
</dbReference>
<evidence type="ECO:0000313" key="3">
    <source>
        <dbReference type="EMBL" id="URI06310.1"/>
    </source>
</evidence>
<dbReference type="Gene3D" id="3.30.750.140">
    <property type="match status" value="1"/>
</dbReference>
<reference evidence="3" key="1">
    <citation type="submission" date="2022-05" db="EMBL/GenBank/DDBJ databases">
        <title>An RpoN-dependent PEP-CTERM gene is involved in floc formation of an Aquincola tertiaricarbonis strain.</title>
        <authorList>
            <person name="Qiu D."/>
            <person name="Xia M."/>
        </authorList>
    </citation>
    <scope>NUCLEOTIDE SEQUENCE</scope>
    <source>
        <strain evidence="3">RN12</strain>
    </source>
</reference>
<dbReference type="InterPro" id="IPR038610">
    <property type="entry name" value="FliK-like_C_sf"/>
</dbReference>
<feature type="compositionally biased region" description="Gly residues" evidence="1">
    <location>
        <begin position="75"/>
        <end position="88"/>
    </location>
</feature>
<gene>
    <name evidence="3" type="ORF">MW290_10305</name>
</gene>
<feature type="compositionally biased region" description="Low complexity" evidence="1">
    <location>
        <begin position="27"/>
        <end position="41"/>
    </location>
</feature>
<keyword evidence="4" id="KW-1185">Reference proteome</keyword>
<evidence type="ECO:0000256" key="1">
    <source>
        <dbReference type="SAM" id="MobiDB-lite"/>
    </source>
</evidence>
<dbReference type="EMBL" id="CP097635">
    <property type="protein sequence ID" value="URI06310.1"/>
    <property type="molecule type" value="Genomic_DNA"/>
</dbReference>
<feature type="region of interest" description="Disordered" evidence="1">
    <location>
        <begin position="17"/>
        <end position="93"/>
    </location>
</feature>
<accession>A0ABY4S170</accession>
<evidence type="ECO:0000259" key="2">
    <source>
        <dbReference type="Pfam" id="PF02120"/>
    </source>
</evidence>
<sequence length="412" mass="41110">MAQRISAISPVARVPATWPSAREAGQPATPASPAPVAARPPSGGTLGDSTLGALPSMRPGLPPGLLAAATDPQGRQGGHPGQAPGAGNGETLPAPLQATQLPGEAQLLRAGSNPAAPLAAAWRALVLSGHRLPAEPGPGAPASLGLALELGLAAAAQAAGRAARGTPAVGGDGRASEPPGAPAVPRTAPAAGMAALARPAGTPAWSGEPALPAWATAEFPSLALLPLAASQSMVPPPTAEPRLPALPTMGPDKLGFLLHAWNGQPVAMRLVEAEPEDPPPPPPPPPPVRGVPAMRLALDMPMLGRLVVQLQLAPGGVWMAMAVEQEAALPCIQAALPEFTVALAQAGLRLLRWRLERGAGHGAAFATPPLMLPPGPAALAPALFRAAAEVVLVLQQVDALVAADGWPDAEDG</sequence>
<organism evidence="3 4">
    <name type="scientific">Aquincola tertiaricarbonis</name>
    <dbReference type="NCBI Taxonomy" id="391953"/>
    <lineage>
        <taxon>Bacteria</taxon>
        <taxon>Pseudomonadati</taxon>
        <taxon>Pseudomonadota</taxon>
        <taxon>Betaproteobacteria</taxon>
        <taxon>Burkholderiales</taxon>
        <taxon>Sphaerotilaceae</taxon>
        <taxon>Aquincola</taxon>
    </lineage>
</organism>
<dbReference type="Proteomes" id="UP001056201">
    <property type="component" value="Chromosome 1"/>
</dbReference>
<evidence type="ECO:0000313" key="4">
    <source>
        <dbReference type="Proteomes" id="UP001056201"/>
    </source>
</evidence>
<feature type="domain" description="Flagellar hook-length control protein-like C-terminal" evidence="2">
    <location>
        <begin position="292"/>
        <end position="358"/>
    </location>
</feature>
<dbReference type="Pfam" id="PF02120">
    <property type="entry name" value="Flg_hook"/>
    <property type="match status" value="1"/>
</dbReference>
<name>A0ABY4S170_AQUTE</name>
<keyword evidence="3" id="KW-0966">Cell projection</keyword>
<keyword evidence="3" id="KW-0282">Flagellum</keyword>
<proteinExistence type="predicted"/>
<dbReference type="InterPro" id="IPR021136">
    <property type="entry name" value="Flagellar_hook_control-like_C"/>
</dbReference>
<keyword evidence="3" id="KW-0969">Cilium</keyword>